<evidence type="ECO:0008006" key="5">
    <source>
        <dbReference type="Google" id="ProtNLM"/>
    </source>
</evidence>
<dbReference type="GO" id="GO:0008094">
    <property type="term" value="F:ATP-dependent activity, acting on DNA"/>
    <property type="evidence" value="ECO:0007669"/>
    <property type="project" value="TreeGrafter"/>
</dbReference>
<dbReference type="GO" id="GO:0000724">
    <property type="term" value="P:double-strand break repair via homologous recombination"/>
    <property type="evidence" value="ECO:0007669"/>
    <property type="project" value="TreeGrafter"/>
</dbReference>
<dbReference type="OrthoDB" id="336321at2759"/>
<dbReference type="GO" id="GO:0000400">
    <property type="term" value="F:four-way junction DNA binding"/>
    <property type="evidence" value="ECO:0007669"/>
    <property type="project" value="TreeGrafter"/>
</dbReference>
<dbReference type="PANTHER" id="PTHR46457:SF1">
    <property type="entry name" value="DNA REPAIR PROTEIN RAD51 HOMOLOG 4"/>
    <property type="match status" value="1"/>
</dbReference>
<dbReference type="Proteomes" id="UP000285405">
    <property type="component" value="Unassembled WGS sequence"/>
</dbReference>
<dbReference type="GO" id="GO:0005657">
    <property type="term" value="C:replication fork"/>
    <property type="evidence" value="ECO:0007669"/>
    <property type="project" value="TreeGrafter"/>
</dbReference>
<proteinExistence type="predicted"/>
<sequence length="441" mass="49102">METIKQHDTSFQADFNCPKFYNEVNPKQGDHLLSSEVAATKGAAIFNWGHKRGVSCACVEVDELLGGGIEKKYVAGISCEGNEGKIFTLNLLSSILIAHVKASPSQAPLTKAIIIDSTGLFPLNLFASILKSRLIAEDISSASDIYGADHDRYITSCNQMRRCLEMVKISRIFDIDGLWEILGETEQSKGIPNKKKDFSLALSPNNNQIGGERDQRQVFCDEEASDTVSETISAKNAQPILSSKTELKIVDDGIEILIVDNMTTLISEFLTSREKTNAHEHLALLSKKMHDLTWKQNMLTLLHNTTASSRTPLDAPENNYSPSVKSVSMFSSNPLKPALGQVFAQFTSLHLLFSPLPRTSKDIKLLYQPKIHLNTADEIENVNYVTVIEILKDEGLSTMYVDRGVGWREGRWTAVDINLQHTGFTFAFPNFFSESHLQMRN</sequence>
<evidence type="ECO:0000313" key="3">
    <source>
        <dbReference type="EMBL" id="RKF82837.1"/>
    </source>
</evidence>
<keyword evidence="2" id="KW-0539">Nucleus</keyword>
<dbReference type="GO" id="GO:0033063">
    <property type="term" value="C:Rad51B-Rad51C-Rad51D-XRCC2 complex"/>
    <property type="evidence" value="ECO:0007669"/>
    <property type="project" value="TreeGrafter"/>
</dbReference>
<dbReference type="InterPro" id="IPR051988">
    <property type="entry name" value="HRR_RAD51_Paralog"/>
</dbReference>
<comment type="caution">
    <text evidence="3">The sequence shown here is derived from an EMBL/GenBank/DDBJ whole genome shotgun (WGS) entry which is preliminary data.</text>
</comment>
<evidence type="ECO:0000256" key="1">
    <source>
        <dbReference type="ARBA" id="ARBA00004123"/>
    </source>
</evidence>
<accession>A0A420J7S6</accession>
<name>A0A420J7S6_9PEZI</name>
<evidence type="ECO:0000256" key="2">
    <source>
        <dbReference type="ARBA" id="ARBA00023242"/>
    </source>
</evidence>
<dbReference type="GO" id="GO:0005815">
    <property type="term" value="C:microtubule organizing center"/>
    <property type="evidence" value="ECO:0007669"/>
    <property type="project" value="TreeGrafter"/>
</dbReference>
<reference evidence="3 4" key="1">
    <citation type="journal article" date="2018" name="BMC Genomics">
        <title>Comparative genome analyses reveal sequence features reflecting distinct modes of host-adaptation between dicot and monocot powdery mildew.</title>
        <authorList>
            <person name="Wu Y."/>
            <person name="Ma X."/>
            <person name="Pan Z."/>
            <person name="Kale S.D."/>
            <person name="Song Y."/>
            <person name="King H."/>
            <person name="Zhang Q."/>
            <person name="Presley C."/>
            <person name="Deng X."/>
            <person name="Wei C.I."/>
            <person name="Xiao S."/>
        </authorList>
    </citation>
    <scope>NUCLEOTIDE SEQUENCE [LARGE SCALE GENOMIC DNA]</scope>
    <source>
        <strain evidence="3">UCSC1</strain>
    </source>
</reference>
<dbReference type="Gene3D" id="3.40.50.300">
    <property type="entry name" value="P-loop containing nucleotide triphosphate hydrolases"/>
    <property type="match status" value="1"/>
</dbReference>
<comment type="subcellular location">
    <subcellularLocation>
        <location evidence="1">Nucleus</location>
    </subcellularLocation>
</comment>
<evidence type="ECO:0000313" key="4">
    <source>
        <dbReference type="Proteomes" id="UP000285405"/>
    </source>
</evidence>
<protein>
    <recommendedName>
        <fullName evidence="5">DNA recombination and repair protein Rad51-like C-terminal domain-containing protein</fullName>
    </recommendedName>
</protein>
<dbReference type="GO" id="GO:0003697">
    <property type="term" value="F:single-stranded DNA binding"/>
    <property type="evidence" value="ECO:0007669"/>
    <property type="project" value="TreeGrafter"/>
</dbReference>
<dbReference type="GO" id="GO:0042148">
    <property type="term" value="P:DNA strand invasion"/>
    <property type="evidence" value="ECO:0007669"/>
    <property type="project" value="TreeGrafter"/>
</dbReference>
<dbReference type="PANTHER" id="PTHR46457">
    <property type="entry name" value="DNA REPAIR PROTEIN RAD51 HOMOLOG 4"/>
    <property type="match status" value="1"/>
</dbReference>
<gene>
    <name evidence="3" type="ORF">GcC1_010030</name>
</gene>
<dbReference type="EMBL" id="MCBR01001026">
    <property type="protein sequence ID" value="RKF82837.1"/>
    <property type="molecule type" value="Genomic_DNA"/>
</dbReference>
<dbReference type="GO" id="GO:0007131">
    <property type="term" value="P:reciprocal meiotic recombination"/>
    <property type="evidence" value="ECO:0007669"/>
    <property type="project" value="TreeGrafter"/>
</dbReference>
<dbReference type="GO" id="GO:0000723">
    <property type="term" value="P:telomere maintenance"/>
    <property type="evidence" value="ECO:0007669"/>
    <property type="project" value="TreeGrafter"/>
</dbReference>
<dbReference type="InterPro" id="IPR027417">
    <property type="entry name" value="P-loop_NTPase"/>
</dbReference>
<organism evidence="3 4">
    <name type="scientific">Golovinomyces cichoracearum</name>
    <dbReference type="NCBI Taxonomy" id="62708"/>
    <lineage>
        <taxon>Eukaryota</taxon>
        <taxon>Fungi</taxon>
        <taxon>Dikarya</taxon>
        <taxon>Ascomycota</taxon>
        <taxon>Pezizomycotina</taxon>
        <taxon>Leotiomycetes</taxon>
        <taxon>Erysiphales</taxon>
        <taxon>Erysiphaceae</taxon>
        <taxon>Golovinomyces</taxon>
    </lineage>
</organism>
<dbReference type="AlphaFoldDB" id="A0A420J7S6"/>